<proteinExistence type="inferred from homology"/>
<dbReference type="InterPro" id="IPR001608">
    <property type="entry name" value="Ala_racemase_N"/>
</dbReference>
<dbReference type="Pfam" id="PF14031">
    <property type="entry name" value="D-ser_dehydrat"/>
    <property type="match status" value="1"/>
</dbReference>
<dbReference type="GO" id="GO:0036088">
    <property type="term" value="P:D-serine catabolic process"/>
    <property type="evidence" value="ECO:0007669"/>
    <property type="project" value="TreeGrafter"/>
</dbReference>
<evidence type="ECO:0000256" key="2">
    <source>
        <dbReference type="ARBA" id="ARBA00023239"/>
    </source>
</evidence>
<name>A0A1M4UH75_9BACT</name>
<sequence>MGRGTMKGGVGVKLEGIGVPTLLVDEGKVRRNISAMAEKAERCGVRFRPHFKTHQSREIGQWFREVGVRAITVSSLTMARYFADDGWDDITVAFPVNLREVDLINDLASRIHLNLLAVHPETVRSLEAGLRAPVDLLVKVDSGYHRTGVDPDDTPTLERFAEELAACRRVRFRGILTHAGHSYKARSLDRILAVHRQSLDAMARAKDVLASRYPDLEVSVGDTPTCSVADDFPGVDEIRPGAFVFYDLMQFRIGACRLEEVAMVAVCPVVARHPDRGEVVIYGGAVHLSKDAVEGPDGRPVHGWVTELDEAGWKTPTGCCSVSAVSQEHGIVRACPEHLERMRVGDLVAVVPVHCCLTANLIGAYRTLDGRVISRL</sequence>
<dbReference type="PANTHER" id="PTHR28004">
    <property type="entry name" value="ZGC:162816-RELATED"/>
    <property type="match status" value="1"/>
</dbReference>
<dbReference type="PANTHER" id="PTHR28004:SF2">
    <property type="entry name" value="D-SERINE DEHYDRATASE"/>
    <property type="match status" value="1"/>
</dbReference>
<organism evidence="4 5">
    <name type="scientific">Desulfacinum infernum DSM 9756</name>
    <dbReference type="NCBI Taxonomy" id="1121391"/>
    <lineage>
        <taxon>Bacteria</taxon>
        <taxon>Pseudomonadati</taxon>
        <taxon>Thermodesulfobacteriota</taxon>
        <taxon>Syntrophobacteria</taxon>
        <taxon>Syntrophobacterales</taxon>
        <taxon>Syntrophobacteraceae</taxon>
        <taxon>Desulfacinum</taxon>
    </lineage>
</organism>
<dbReference type="STRING" id="1121391.SAMN02745206_00477"/>
<protein>
    <submittedName>
        <fullName evidence="4">D-serine deaminase, pyridoxal phosphate-dependent</fullName>
    </submittedName>
</protein>
<feature type="domain" description="D-serine dehydratase-like" evidence="3">
    <location>
        <begin position="262"/>
        <end position="369"/>
    </location>
</feature>
<evidence type="ECO:0000259" key="3">
    <source>
        <dbReference type="SMART" id="SM01119"/>
    </source>
</evidence>
<dbReference type="Pfam" id="PF01168">
    <property type="entry name" value="Ala_racemase_N"/>
    <property type="match status" value="1"/>
</dbReference>
<dbReference type="Gene3D" id="2.40.37.20">
    <property type="entry name" value="D-serine dehydratase-like domain"/>
    <property type="match status" value="1"/>
</dbReference>
<dbReference type="EMBL" id="FQVB01000005">
    <property type="protein sequence ID" value="SHE56004.1"/>
    <property type="molecule type" value="Genomic_DNA"/>
</dbReference>
<dbReference type="SMART" id="SM01119">
    <property type="entry name" value="D-ser_dehydrat"/>
    <property type="match status" value="1"/>
</dbReference>
<dbReference type="InterPro" id="IPR051466">
    <property type="entry name" value="D-amino_acid_metab_enzyme"/>
</dbReference>
<dbReference type="Gene3D" id="3.20.20.10">
    <property type="entry name" value="Alanine racemase"/>
    <property type="match status" value="1"/>
</dbReference>
<evidence type="ECO:0000256" key="1">
    <source>
        <dbReference type="ARBA" id="ARBA00005323"/>
    </source>
</evidence>
<dbReference type="GO" id="GO:0008721">
    <property type="term" value="F:D-serine ammonia-lyase activity"/>
    <property type="evidence" value="ECO:0007669"/>
    <property type="project" value="TreeGrafter"/>
</dbReference>
<accession>A0A1M4UH75</accession>
<keyword evidence="2" id="KW-0456">Lyase</keyword>
<dbReference type="InterPro" id="IPR029066">
    <property type="entry name" value="PLP-binding_barrel"/>
</dbReference>
<dbReference type="SUPFAM" id="SSF51419">
    <property type="entry name" value="PLP-binding barrel"/>
    <property type="match status" value="1"/>
</dbReference>
<dbReference type="AlphaFoldDB" id="A0A1M4UH75"/>
<evidence type="ECO:0000313" key="5">
    <source>
        <dbReference type="Proteomes" id="UP000184076"/>
    </source>
</evidence>
<reference evidence="5" key="1">
    <citation type="submission" date="2016-11" db="EMBL/GenBank/DDBJ databases">
        <authorList>
            <person name="Varghese N."/>
            <person name="Submissions S."/>
        </authorList>
    </citation>
    <scope>NUCLEOTIDE SEQUENCE [LARGE SCALE GENOMIC DNA]</scope>
    <source>
        <strain evidence="5">DSM 9756</strain>
    </source>
</reference>
<keyword evidence="5" id="KW-1185">Reference proteome</keyword>
<comment type="similarity">
    <text evidence="1">Belongs to the DSD1 family.</text>
</comment>
<evidence type="ECO:0000313" key="4">
    <source>
        <dbReference type="EMBL" id="SHE56004.1"/>
    </source>
</evidence>
<dbReference type="Proteomes" id="UP000184076">
    <property type="component" value="Unassembled WGS sequence"/>
</dbReference>
<gene>
    <name evidence="4" type="ORF">SAMN02745206_00477</name>
</gene>
<dbReference type="InterPro" id="IPR042208">
    <property type="entry name" value="D-ser_dehydrat-like_sf"/>
</dbReference>
<dbReference type="InterPro" id="IPR026956">
    <property type="entry name" value="D-ser_dehydrat-like_dom"/>
</dbReference>